<name>A0A815DUE6_9BILA</name>
<dbReference type="EMBL" id="CAJNOW010001016">
    <property type="protein sequence ID" value="CAF1301418.1"/>
    <property type="molecule type" value="Genomic_DNA"/>
</dbReference>
<protein>
    <submittedName>
        <fullName evidence="2">Uncharacterized protein</fullName>
    </submittedName>
</protein>
<dbReference type="OrthoDB" id="10013185at2759"/>
<gene>
    <name evidence="2" type="ORF">KQP761_LOCUS4786</name>
</gene>
<keyword evidence="1" id="KW-0175">Coiled coil</keyword>
<evidence type="ECO:0000313" key="3">
    <source>
        <dbReference type="Proteomes" id="UP000663834"/>
    </source>
</evidence>
<comment type="caution">
    <text evidence="2">The sequence shown here is derived from an EMBL/GenBank/DDBJ whole genome shotgun (WGS) entry which is preliminary data.</text>
</comment>
<evidence type="ECO:0000256" key="1">
    <source>
        <dbReference type="SAM" id="Coils"/>
    </source>
</evidence>
<feature type="coiled-coil region" evidence="1">
    <location>
        <begin position="97"/>
        <end position="127"/>
    </location>
</feature>
<dbReference type="AlphaFoldDB" id="A0A815DUE6"/>
<dbReference type="Proteomes" id="UP000663834">
    <property type="component" value="Unassembled WGS sequence"/>
</dbReference>
<sequence length="275" mass="32819">MMNMDIYIDNILNDEKLQLLFQQMNIGQEKQRELGLVFYQNFIQSPTTDYYLKKIKDALLKISSLSLIQDDLQDIIKDIANSIHQHSIIFQKTIQHVENIELKSKQMQEKMDEMQEKMNKMQEKSNMKDALIISYEISSLYIEYFVKPVFLRLLGTSSWDQFTNKLTQIEVELDDNRLQSIEHGQSVDDEQLYTPLTKFLEPLQKEISISLTDIRFLRKDRTGIAHYRHRTPKEQLLLIEQAKKFYFPEQFEHKQLVNDMICALEKSKSRFHRCR</sequence>
<evidence type="ECO:0000313" key="2">
    <source>
        <dbReference type="EMBL" id="CAF1301418.1"/>
    </source>
</evidence>
<accession>A0A815DUE6</accession>
<organism evidence="2 3">
    <name type="scientific">Rotaria magnacalcarata</name>
    <dbReference type="NCBI Taxonomy" id="392030"/>
    <lineage>
        <taxon>Eukaryota</taxon>
        <taxon>Metazoa</taxon>
        <taxon>Spiralia</taxon>
        <taxon>Gnathifera</taxon>
        <taxon>Rotifera</taxon>
        <taxon>Eurotatoria</taxon>
        <taxon>Bdelloidea</taxon>
        <taxon>Philodinida</taxon>
        <taxon>Philodinidae</taxon>
        <taxon>Rotaria</taxon>
    </lineage>
</organism>
<proteinExistence type="predicted"/>
<reference evidence="2" key="1">
    <citation type="submission" date="2021-02" db="EMBL/GenBank/DDBJ databases">
        <authorList>
            <person name="Nowell W R."/>
        </authorList>
    </citation>
    <scope>NUCLEOTIDE SEQUENCE</scope>
</reference>